<sequence>MAKQKGLLIPKPTKMPNKERQCPGCRLRMPADTAAAYDGYYHCSPECWSIYSEVLGTQFSNAIIFGQVHQMTVDAYALQHAGGSHKNKSITIHLAGLHAAYDLGIPQTQIPRLLQQLANYVQHWPYYVPPLSTGPMTAFDIALAGTTEEHILRVKKWADFVWDAWSDHHTKIASLVSSHLH</sequence>
<protein>
    <submittedName>
        <fullName evidence="1">Uncharacterized protein</fullName>
    </submittedName>
</protein>
<evidence type="ECO:0000313" key="1">
    <source>
        <dbReference type="EMBL" id="QDU07614.1"/>
    </source>
</evidence>
<name>A0A517WQU7_9PLAN</name>
<dbReference type="RefSeq" id="WP_145171688.1">
    <property type="nucleotide sequence ID" value="NZ_CP037422.1"/>
</dbReference>
<keyword evidence="2" id="KW-1185">Reference proteome</keyword>
<dbReference type="EMBL" id="CP037422">
    <property type="protein sequence ID" value="QDU07614.1"/>
    <property type="molecule type" value="Genomic_DNA"/>
</dbReference>
<accession>A0A517WQU7</accession>
<gene>
    <name evidence="1" type="ORF">V202x_09730</name>
</gene>
<dbReference type="Pfam" id="PF19371">
    <property type="entry name" value="DUF5946"/>
    <property type="match status" value="1"/>
</dbReference>
<dbReference type="AlphaFoldDB" id="A0A517WQU7"/>
<evidence type="ECO:0000313" key="2">
    <source>
        <dbReference type="Proteomes" id="UP000318384"/>
    </source>
</evidence>
<dbReference type="OrthoDB" id="158614at2"/>
<reference evidence="1 2" key="1">
    <citation type="submission" date="2019-03" db="EMBL/GenBank/DDBJ databases">
        <title>Deep-cultivation of Planctomycetes and their phenomic and genomic characterization uncovers novel biology.</title>
        <authorList>
            <person name="Wiegand S."/>
            <person name="Jogler M."/>
            <person name="Boedeker C."/>
            <person name="Pinto D."/>
            <person name="Vollmers J."/>
            <person name="Rivas-Marin E."/>
            <person name="Kohn T."/>
            <person name="Peeters S.H."/>
            <person name="Heuer A."/>
            <person name="Rast P."/>
            <person name="Oberbeckmann S."/>
            <person name="Bunk B."/>
            <person name="Jeske O."/>
            <person name="Meyerdierks A."/>
            <person name="Storesund J.E."/>
            <person name="Kallscheuer N."/>
            <person name="Luecker S."/>
            <person name="Lage O.M."/>
            <person name="Pohl T."/>
            <person name="Merkel B.J."/>
            <person name="Hornburger P."/>
            <person name="Mueller R.-W."/>
            <person name="Bruemmer F."/>
            <person name="Labrenz M."/>
            <person name="Spormann A.M."/>
            <person name="Op den Camp H."/>
            <person name="Overmann J."/>
            <person name="Amann R."/>
            <person name="Jetten M.S.M."/>
            <person name="Mascher T."/>
            <person name="Medema M.H."/>
            <person name="Devos D.P."/>
            <person name="Kaster A.-K."/>
            <person name="Ovreas L."/>
            <person name="Rohde M."/>
            <person name="Galperin M.Y."/>
            <person name="Jogler C."/>
        </authorList>
    </citation>
    <scope>NUCLEOTIDE SEQUENCE [LARGE SCALE GENOMIC DNA]</scope>
    <source>
        <strain evidence="1 2">V202</strain>
    </source>
</reference>
<proteinExistence type="predicted"/>
<organism evidence="1 2">
    <name type="scientific">Gimesia aquarii</name>
    <dbReference type="NCBI Taxonomy" id="2527964"/>
    <lineage>
        <taxon>Bacteria</taxon>
        <taxon>Pseudomonadati</taxon>
        <taxon>Planctomycetota</taxon>
        <taxon>Planctomycetia</taxon>
        <taxon>Planctomycetales</taxon>
        <taxon>Planctomycetaceae</taxon>
        <taxon>Gimesia</taxon>
    </lineage>
</organism>
<dbReference type="InterPro" id="IPR045990">
    <property type="entry name" value="DUF5946"/>
</dbReference>
<dbReference type="Proteomes" id="UP000318384">
    <property type="component" value="Chromosome"/>
</dbReference>